<dbReference type="InterPro" id="IPR006015">
    <property type="entry name" value="Universal_stress_UspA"/>
</dbReference>
<dbReference type="AlphaFoldDB" id="A0A832RXT9"/>
<dbReference type="SUPFAM" id="SSF52402">
    <property type="entry name" value="Adenine nucleotide alpha hydrolases-like"/>
    <property type="match status" value="1"/>
</dbReference>
<gene>
    <name evidence="3" type="ORF">HA299_06100</name>
</gene>
<evidence type="ECO:0000313" key="4">
    <source>
        <dbReference type="Proteomes" id="UP000600363"/>
    </source>
</evidence>
<dbReference type="PANTHER" id="PTHR46268:SF6">
    <property type="entry name" value="UNIVERSAL STRESS PROTEIN UP12"/>
    <property type="match status" value="1"/>
</dbReference>
<dbReference type="RefSeq" id="WP_042684824.1">
    <property type="nucleotide sequence ID" value="NZ_DUIH01000021.1"/>
</dbReference>
<name>A0A832RXT9_9EURY</name>
<organism evidence="3 4">
    <name type="scientific">Methermicoccus shengliensis</name>
    <dbReference type="NCBI Taxonomy" id="660064"/>
    <lineage>
        <taxon>Archaea</taxon>
        <taxon>Methanobacteriati</taxon>
        <taxon>Methanobacteriota</taxon>
        <taxon>Stenosarchaea group</taxon>
        <taxon>Methanomicrobia</taxon>
        <taxon>Methanosarcinales</taxon>
        <taxon>Methermicoccaceae</taxon>
        <taxon>Methermicoccus</taxon>
    </lineage>
</organism>
<sequence length="144" mass="16105">MVRFLVAYDGSDEAKLALKRAIEDAKLRDADIIILEVIEVEPGRYKMYGDPIHEAEKEAKKALKALQKLREQLEEPRLHIDVRTRIGHPVAEIVEEAEESGVDTIYMGSKGLSGVAKMLLGSVAEGVMRHAPCNVLVIRQEKEE</sequence>
<evidence type="ECO:0000256" key="1">
    <source>
        <dbReference type="ARBA" id="ARBA00008791"/>
    </source>
</evidence>
<dbReference type="PRINTS" id="PR01438">
    <property type="entry name" value="UNVRSLSTRESS"/>
</dbReference>
<comment type="similarity">
    <text evidence="1">Belongs to the universal stress protein A family.</text>
</comment>
<dbReference type="InterPro" id="IPR014729">
    <property type="entry name" value="Rossmann-like_a/b/a_fold"/>
</dbReference>
<dbReference type="InterPro" id="IPR006016">
    <property type="entry name" value="UspA"/>
</dbReference>
<evidence type="ECO:0000259" key="2">
    <source>
        <dbReference type="Pfam" id="PF00582"/>
    </source>
</evidence>
<dbReference type="Proteomes" id="UP000600363">
    <property type="component" value="Unassembled WGS sequence"/>
</dbReference>
<evidence type="ECO:0000313" key="3">
    <source>
        <dbReference type="EMBL" id="HIH70163.1"/>
    </source>
</evidence>
<comment type="caution">
    <text evidence="3">The sequence shown here is derived from an EMBL/GenBank/DDBJ whole genome shotgun (WGS) entry which is preliminary data.</text>
</comment>
<proteinExistence type="inferred from homology"/>
<accession>A0A832RXT9</accession>
<protein>
    <submittedName>
        <fullName evidence="3">Universal stress protein</fullName>
    </submittedName>
</protein>
<dbReference type="Gene3D" id="3.40.50.620">
    <property type="entry name" value="HUPs"/>
    <property type="match status" value="1"/>
</dbReference>
<dbReference type="CDD" id="cd00293">
    <property type="entry name" value="USP-like"/>
    <property type="match status" value="1"/>
</dbReference>
<dbReference type="EMBL" id="DUIH01000021">
    <property type="protein sequence ID" value="HIH70163.1"/>
    <property type="molecule type" value="Genomic_DNA"/>
</dbReference>
<reference evidence="3" key="1">
    <citation type="journal article" date="2020" name="bioRxiv">
        <title>A rank-normalized archaeal taxonomy based on genome phylogeny resolves widespread incomplete and uneven classifications.</title>
        <authorList>
            <person name="Rinke C."/>
            <person name="Chuvochina M."/>
            <person name="Mussig A.J."/>
            <person name="Chaumeil P.-A."/>
            <person name="Waite D.W."/>
            <person name="Whitman W.B."/>
            <person name="Parks D.H."/>
            <person name="Hugenholtz P."/>
        </authorList>
    </citation>
    <scope>NUCLEOTIDE SEQUENCE</scope>
    <source>
        <strain evidence="3">UBA12518</strain>
    </source>
</reference>
<dbReference type="Pfam" id="PF00582">
    <property type="entry name" value="Usp"/>
    <property type="match status" value="1"/>
</dbReference>
<dbReference type="PANTHER" id="PTHR46268">
    <property type="entry name" value="STRESS RESPONSE PROTEIN NHAX"/>
    <property type="match status" value="1"/>
</dbReference>
<feature type="domain" description="UspA" evidence="2">
    <location>
        <begin position="3"/>
        <end position="139"/>
    </location>
</feature>